<dbReference type="Proteomes" id="UP000829720">
    <property type="component" value="Unassembled WGS sequence"/>
</dbReference>
<keyword evidence="4" id="KW-1185">Reference proteome</keyword>
<evidence type="ECO:0000256" key="1">
    <source>
        <dbReference type="SAM" id="MobiDB-lite"/>
    </source>
</evidence>
<dbReference type="AlphaFoldDB" id="A0A8T3DXS3"/>
<evidence type="ECO:0000313" key="4">
    <source>
        <dbReference type="Proteomes" id="UP000829720"/>
    </source>
</evidence>
<evidence type="ECO:0000313" key="3">
    <source>
        <dbReference type="EMBL" id="KAI1899085.1"/>
    </source>
</evidence>
<dbReference type="GO" id="GO:0005634">
    <property type="term" value="C:nucleus"/>
    <property type="evidence" value="ECO:0007669"/>
    <property type="project" value="TreeGrafter"/>
</dbReference>
<dbReference type="PANTHER" id="PTHR34761:SF1">
    <property type="entry name" value="NUCLEOLUS AND NEURAL PROGENITOR PROTEIN"/>
    <property type="match status" value="1"/>
</dbReference>
<feature type="domain" description="Nucleolus and neural progenitor protein-like N-terminal" evidence="2">
    <location>
        <begin position="6"/>
        <end position="197"/>
    </location>
</feature>
<organism evidence="3 4">
    <name type="scientific">Albula goreensis</name>
    <dbReference type="NCBI Taxonomy" id="1534307"/>
    <lineage>
        <taxon>Eukaryota</taxon>
        <taxon>Metazoa</taxon>
        <taxon>Chordata</taxon>
        <taxon>Craniata</taxon>
        <taxon>Vertebrata</taxon>
        <taxon>Euteleostomi</taxon>
        <taxon>Actinopterygii</taxon>
        <taxon>Neopterygii</taxon>
        <taxon>Teleostei</taxon>
        <taxon>Albuliformes</taxon>
        <taxon>Albulidae</taxon>
        <taxon>Albula</taxon>
    </lineage>
</organism>
<name>A0A8T3DXS3_9TELE</name>
<gene>
    <name evidence="3" type="ORF">AGOR_G00057850</name>
</gene>
<dbReference type="OrthoDB" id="9899341at2759"/>
<accession>A0A8T3DXS3</accession>
<sequence length="511" mass="57205">MASEPWNKVNIPCPSAISTVQIPFSESVDRKVTRLVKDCDEVLKLLQSKVLQTEVRVLYALLYLLNNSFRQHLPFRAIKQVEQCVNRLKTMKLEEVLQDLIEMCPSKAERTLGKQTGECAVPSQPMLEWQGLKVLGACKLLLCLAQRCTKAFQLTGQHLHRGEFIVLNVVLTSMLSRLWAFSQGLVPSLVALYDCLLELLQVVARSKPMPFLTEFPLPADLRPVLGPSFPAPMMGAEPRRVGGPAVLQRMFREGGGASNRKQPHPQGNKIRKSSKVDLGSAVSLTRPRVFDHLSGFDLKAMLKRPFGRSSQFTPGVQQRTPERKLHPREAAVIGQKKSFLLEVKAASCFGAMATQLGEMIGWCRSRKLKWESGQLRLLQLQCHRMKGPESEGIRMERKVKSMKDGIRRALFPRGASRARPCVSLHALWRRQHCRTTSGPSRTRRCRRRRSRTGGDSHSHSLASHRPHPEELTGGLTEVANQEAVGQGRNCPPSLPPKADDDIDDIFASIGF</sequence>
<proteinExistence type="predicted"/>
<feature type="compositionally biased region" description="Basic residues" evidence="1">
    <location>
        <begin position="441"/>
        <end position="451"/>
    </location>
</feature>
<dbReference type="InterPro" id="IPR052835">
    <property type="entry name" value="Nepro"/>
</dbReference>
<dbReference type="GO" id="GO:0045747">
    <property type="term" value="P:positive regulation of Notch signaling pathway"/>
    <property type="evidence" value="ECO:0007669"/>
    <property type="project" value="TreeGrafter"/>
</dbReference>
<protein>
    <recommendedName>
        <fullName evidence="2">Nucleolus and neural progenitor protein-like N-terminal domain-containing protein</fullName>
    </recommendedName>
</protein>
<comment type="caution">
    <text evidence="3">The sequence shown here is derived from an EMBL/GenBank/DDBJ whole genome shotgun (WGS) entry which is preliminary data.</text>
</comment>
<feature type="region of interest" description="Disordered" evidence="1">
    <location>
        <begin position="435"/>
        <end position="502"/>
    </location>
</feature>
<feature type="region of interest" description="Disordered" evidence="1">
    <location>
        <begin position="254"/>
        <end position="275"/>
    </location>
</feature>
<dbReference type="EMBL" id="JAERUA010000005">
    <property type="protein sequence ID" value="KAI1899085.1"/>
    <property type="molecule type" value="Genomic_DNA"/>
</dbReference>
<dbReference type="PANTHER" id="PTHR34761">
    <property type="entry name" value="NUCLEOLUS AND NEURAL PROGENITOR PROTEIN"/>
    <property type="match status" value="1"/>
</dbReference>
<evidence type="ECO:0000259" key="2">
    <source>
        <dbReference type="Pfam" id="PF14780"/>
    </source>
</evidence>
<dbReference type="InterPro" id="IPR027951">
    <property type="entry name" value="Nepro_N"/>
</dbReference>
<dbReference type="Pfam" id="PF14780">
    <property type="entry name" value="NEPRO_N"/>
    <property type="match status" value="1"/>
</dbReference>
<reference evidence="3" key="1">
    <citation type="submission" date="2021-01" db="EMBL/GenBank/DDBJ databases">
        <authorList>
            <person name="Zahm M."/>
            <person name="Roques C."/>
            <person name="Cabau C."/>
            <person name="Klopp C."/>
            <person name="Donnadieu C."/>
            <person name="Jouanno E."/>
            <person name="Lampietro C."/>
            <person name="Louis A."/>
            <person name="Herpin A."/>
            <person name="Echchiki A."/>
            <person name="Berthelot C."/>
            <person name="Parey E."/>
            <person name="Roest-Crollius H."/>
            <person name="Braasch I."/>
            <person name="Postlethwait J."/>
            <person name="Bobe J."/>
            <person name="Montfort J."/>
            <person name="Bouchez O."/>
            <person name="Begum T."/>
            <person name="Mejri S."/>
            <person name="Adams A."/>
            <person name="Chen W.-J."/>
            <person name="Guiguen Y."/>
        </authorList>
    </citation>
    <scope>NUCLEOTIDE SEQUENCE</scope>
    <source>
        <tissue evidence="3">Blood</tissue>
    </source>
</reference>